<protein>
    <submittedName>
        <fullName evidence="3">Uncharacterized protein YoxC, contains an MCP-like domain</fullName>
    </submittedName>
</protein>
<keyword evidence="2" id="KW-0472">Membrane</keyword>
<keyword evidence="4" id="KW-1185">Reference proteome</keyword>
<reference evidence="4" key="1">
    <citation type="submission" date="2016-09" db="EMBL/GenBank/DDBJ databases">
        <authorList>
            <person name="Varghese N."/>
            <person name="Submissions S."/>
        </authorList>
    </citation>
    <scope>NUCLEOTIDE SEQUENCE [LARGE SCALE GENOMIC DNA]</scope>
    <source>
        <strain evidence="4">25nlg</strain>
    </source>
</reference>
<feature type="transmembrane region" description="Helical" evidence="2">
    <location>
        <begin position="6"/>
        <end position="24"/>
    </location>
</feature>
<proteinExistence type="predicted"/>
<evidence type="ECO:0000256" key="2">
    <source>
        <dbReference type="SAM" id="Phobius"/>
    </source>
</evidence>
<evidence type="ECO:0000313" key="3">
    <source>
        <dbReference type="EMBL" id="SDB81210.1"/>
    </source>
</evidence>
<evidence type="ECO:0000313" key="4">
    <source>
        <dbReference type="Proteomes" id="UP000242662"/>
    </source>
</evidence>
<dbReference type="PANTHER" id="PTHR40070">
    <property type="entry name" value="UPF0478 PROTEIN YTXG"/>
    <property type="match status" value="1"/>
</dbReference>
<keyword evidence="1" id="KW-0175">Coiled coil</keyword>
<feature type="coiled-coil region" evidence="1">
    <location>
        <begin position="34"/>
        <end position="61"/>
    </location>
</feature>
<dbReference type="SUPFAM" id="SSF58104">
    <property type="entry name" value="Methyl-accepting chemotaxis protein (MCP) signaling domain"/>
    <property type="match status" value="1"/>
</dbReference>
<organism evidence="3 4">
    <name type="scientific">Shouchella lonarensis</name>
    <dbReference type="NCBI Taxonomy" id="1464122"/>
    <lineage>
        <taxon>Bacteria</taxon>
        <taxon>Bacillati</taxon>
        <taxon>Bacillota</taxon>
        <taxon>Bacilli</taxon>
        <taxon>Bacillales</taxon>
        <taxon>Bacillaceae</taxon>
        <taxon>Shouchella</taxon>
    </lineage>
</organism>
<dbReference type="PANTHER" id="PTHR40070:SF1">
    <property type="entry name" value="UPF0478 PROTEIN YTXG"/>
    <property type="match status" value="1"/>
</dbReference>
<dbReference type="STRING" id="1464122.SAMN05421737_10137"/>
<gene>
    <name evidence="3" type="ORF">SAMN05421737_10137</name>
</gene>
<dbReference type="Gene3D" id="1.10.287.950">
    <property type="entry name" value="Methyl-accepting chemotaxis protein"/>
    <property type="match status" value="1"/>
</dbReference>
<dbReference type="EMBL" id="FMYM01000001">
    <property type="protein sequence ID" value="SDB81210.1"/>
    <property type="molecule type" value="Genomic_DNA"/>
</dbReference>
<dbReference type="Proteomes" id="UP000242662">
    <property type="component" value="Unassembled WGS sequence"/>
</dbReference>
<sequence length="150" mass="16503">MEWILYGSTAVVALSFALLCIYLIQATRKATKTLEHTSATVEALKQQLEGVSSETEQLLKKTNVLADDVKRKSDAIHHLFESAQELGDAVKTVNQSVRQASVTISEQTSKNAKTVSQAVQWGQAVLDFYTKLKARKAQKEAKEKGEGQHG</sequence>
<dbReference type="InterPro" id="IPR009293">
    <property type="entry name" value="UPF0478"/>
</dbReference>
<accession>A0A1G6GGY6</accession>
<keyword evidence="2" id="KW-1133">Transmembrane helix</keyword>
<dbReference type="AlphaFoldDB" id="A0A1G6GGY6"/>
<dbReference type="Pfam" id="PF06103">
    <property type="entry name" value="DUF948"/>
    <property type="match status" value="1"/>
</dbReference>
<dbReference type="OrthoDB" id="2366030at2"/>
<name>A0A1G6GGY6_9BACI</name>
<dbReference type="RefSeq" id="WP_090774283.1">
    <property type="nucleotide sequence ID" value="NZ_FMYM01000001.1"/>
</dbReference>
<evidence type="ECO:0000256" key="1">
    <source>
        <dbReference type="SAM" id="Coils"/>
    </source>
</evidence>
<keyword evidence="2" id="KW-0812">Transmembrane</keyword>